<dbReference type="Pfam" id="PF09686">
    <property type="entry name" value="Plasmid_RAQPRD"/>
    <property type="match status" value="1"/>
</dbReference>
<dbReference type="RefSeq" id="WP_126977388.1">
    <property type="nucleotide sequence ID" value="NZ_PQSP01000001.1"/>
</dbReference>
<dbReference type="OrthoDB" id="8910666at2"/>
<protein>
    <recommendedName>
        <fullName evidence="4">Conjugal transfer protein</fullName>
    </recommendedName>
</protein>
<keyword evidence="3" id="KW-1185">Reference proteome</keyword>
<comment type="caution">
    <text evidence="2">The sequence shown here is derived from an EMBL/GenBank/DDBJ whole genome shotgun (WGS) entry which is preliminary data.</text>
</comment>
<sequence length="116" mass="13397" precursor="true">MPKLFSCLKLAIAVLFTGVLSAQVHAQPTGFDEHAQLAIFVRQLDTLERIAAESQMLSQHQKSRYHFDYPRLHEDMQRIRNGIRDYLTPQRAQPRDPVEITGQYITEHVNSRKGQP</sequence>
<evidence type="ECO:0000313" key="3">
    <source>
        <dbReference type="Proteomes" id="UP000286947"/>
    </source>
</evidence>
<gene>
    <name evidence="2" type="ORF">CUZ56_00228</name>
</gene>
<organism evidence="2 3">
    <name type="scientific">Saezia sanguinis</name>
    <dbReference type="NCBI Taxonomy" id="1965230"/>
    <lineage>
        <taxon>Bacteria</taxon>
        <taxon>Pseudomonadati</taxon>
        <taxon>Pseudomonadota</taxon>
        <taxon>Betaproteobacteria</taxon>
        <taxon>Burkholderiales</taxon>
        <taxon>Saeziaceae</taxon>
        <taxon>Saezia</taxon>
    </lineage>
</organism>
<reference evidence="2 3" key="1">
    <citation type="submission" date="2018-01" db="EMBL/GenBank/DDBJ databases">
        <title>Saezia sanguinis gen. nov., sp. nov., in the order Burkholderiales isolated from human blood.</title>
        <authorList>
            <person name="Medina-Pascual M.J."/>
            <person name="Valdezate S."/>
            <person name="Monzon S."/>
            <person name="Cuesta I."/>
            <person name="Carrasco G."/>
            <person name="Villalon P."/>
            <person name="Saez-Nieto J.A."/>
        </authorList>
    </citation>
    <scope>NUCLEOTIDE SEQUENCE [LARGE SCALE GENOMIC DNA]</scope>
    <source>
        <strain evidence="2 3">CNM695-12</strain>
    </source>
</reference>
<name>A0A433SG69_9BURK</name>
<accession>A0A433SG69</accession>
<evidence type="ECO:0008006" key="4">
    <source>
        <dbReference type="Google" id="ProtNLM"/>
    </source>
</evidence>
<evidence type="ECO:0000256" key="1">
    <source>
        <dbReference type="SAM" id="SignalP"/>
    </source>
</evidence>
<dbReference type="NCBIfam" id="TIGR01690">
    <property type="entry name" value="ICE_RAQPRD"/>
    <property type="match status" value="1"/>
</dbReference>
<dbReference type="InterPro" id="IPR019110">
    <property type="entry name" value="Uncharacterised_RAQPRD"/>
</dbReference>
<feature type="signal peptide" evidence="1">
    <location>
        <begin position="1"/>
        <end position="26"/>
    </location>
</feature>
<dbReference type="AlphaFoldDB" id="A0A433SG69"/>
<dbReference type="EMBL" id="PQSP01000001">
    <property type="protein sequence ID" value="RUS67751.1"/>
    <property type="molecule type" value="Genomic_DNA"/>
</dbReference>
<evidence type="ECO:0000313" key="2">
    <source>
        <dbReference type="EMBL" id="RUS67751.1"/>
    </source>
</evidence>
<keyword evidence="1" id="KW-0732">Signal</keyword>
<dbReference type="Proteomes" id="UP000286947">
    <property type="component" value="Unassembled WGS sequence"/>
</dbReference>
<proteinExistence type="predicted"/>
<feature type="chain" id="PRO_5019112790" description="Conjugal transfer protein" evidence="1">
    <location>
        <begin position="27"/>
        <end position="116"/>
    </location>
</feature>